<dbReference type="OrthoDB" id="688025at2759"/>
<protein>
    <submittedName>
        <fullName evidence="2">Uncharacterized protein</fullName>
    </submittedName>
</protein>
<name>A0A8J5UVG4_ZIZPA</name>
<keyword evidence="3" id="KW-1185">Reference proteome</keyword>
<accession>A0A8J5UVG4</accession>
<reference evidence="2" key="2">
    <citation type="submission" date="2021-02" db="EMBL/GenBank/DDBJ databases">
        <authorList>
            <person name="Kimball J.A."/>
            <person name="Haas M.W."/>
            <person name="Macchietto M."/>
            <person name="Kono T."/>
            <person name="Duquette J."/>
            <person name="Shao M."/>
        </authorList>
    </citation>
    <scope>NUCLEOTIDE SEQUENCE</scope>
    <source>
        <tissue evidence="2">Fresh leaf tissue</tissue>
    </source>
</reference>
<sequence>MRRPHAGAPTQHHAIGFAVCLSPLVRPSPGRRHRAVQPPDQGTFPASSAIAAPQPLLRLLHYTCRSRKLADGGRFR</sequence>
<evidence type="ECO:0000313" key="3">
    <source>
        <dbReference type="Proteomes" id="UP000729402"/>
    </source>
</evidence>
<dbReference type="EMBL" id="JAAALK010000476">
    <property type="protein sequence ID" value="KAG8044657.1"/>
    <property type="molecule type" value="Genomic_DNA"/>
</dbReference>
<dbReference type="AlphaFoldDB" id="A0A8J5UVG4"/>
<feature type="region of interest" description="Disordered" evidence="1">
    <location>
        <begin position="28"/>
        <end position="47"/>
    </location>
</feature>
<evidence type="ECO:0000256" key="1">
    <source>
        <dbReference type="SAM" id="MobiDB-lite"/>
    </source>
</evidence>
<reference evidence="2" key="1">
    <citation type="journal article" date="2021" name="bioRxiv">
        <title>Whole Genome Assembly and Annotation of Northern Wild Rice, Zizania palustris L., Supports a Whole Genome Duplication in the Zizania Genus.</title>
        <authorList>
            <person name="Haas M."/>
            <person name="Kono T."/>
            <person name="Macchietto M."/>
            <person name="Millas R."/>
            <person name="McGilp L."/>
            <person name="Shao M."/>
            <person name="Duquette J."/>
            <person name="Hirsch C.N."/>
            <person name="Kimball J."/>
        </authorList>
    </citation>
    <scope>NUCLEOTIDE SEQUENCE</scope>
    <source>
        <tissue evidence="2">Fresh leaf tissue</tissue>
    </source>
</reference>
<gene>
    <name evidence="2" type="ORF">GUJ93_ZPchr0805g33598</name>
</gene>
<comment type="caution">
    <text evidence="2">The sequence shown here is derived from an EMBL/GenBank/DDBJ whole genome shotgun (WGS) entry which is preliminary data.</text>
</comment>
<organism evidence="2 3">
    <name type="scientific">Zizania palustris</name>
    <name type="common">Northern wild rice</name>
    <dbReference type="NCBI Taxonomy" id="103762"/>
    <lineage>
        <taxon>Eukaryota</taxon>
        <taxon>Viridiplantae</taxon>
        <taxon>Streptophyta</taxon>
        <taxon>Embryophyta</taxon>
        <taxon>Tracheophyta</taxon>
        <taxon>Spermatophyta</taxon>
        <taxon>Magnoliopsida</taxon>
        <taxon>Liliopsida</taxon>
        <taxon>Poales</taxon>
        <taxon>Poaceae</taxon>
        <taxon>BOP clade</taxon>
        <taxon>Oryzoideae</taxon>
        <taxon>Oryzeae</taxon>
        <taxon>Zizaniinae</taxon>
        <taxon>Zizania</taxon>
    </lineage>
</organism>
<dbReference type="Proteomes" id="UP000729402">
    <property type="component" value="Unassembled WGS sequence"/>
</dbReference>
<proteinExistence type="predicted"/>
<evidence type="ECO:0000313" key="2">
    <source>
        <dbReference type="EMBL" id="KAG8044657.1"/>
    </source>
</evidence>